<reference evidence="9" key="1">
    <citation type="journal article" date="2019" name="Int. J. Syst. Evol. Microbiol.">
        <title>The Global Catalogue of Microorganisms (GCM) 10K type strain sequencing project: providing services to taxonomists for standard genome sequencing and annotation.</title>
        <authorList>
            <consortium name="The Broad Institute Genomics Platform"/>
            <consortium name="The Broad Institute Genome Sequencing Center for Infectious Disease"/>
            <person name="Wu L."/>
            <person name="Ma J."/>
        </authorList>
    </citation>
    <scope>NUCLEOTIDE SEQUENCE [LARGE SCALE GENOMIC DNA]</scope>
    <source>
        <strain evidence="9">CCUG 61485</strain>
    </source>
</reference>
<feature type="transmembrane region" description="Helical" evidence="6">
    <location>
        <begin position="471"/>
        <end position="491"/>
    </location>
</feature>
<proteinExistence type="predicted"/>
<evidence type="ECO:0000259" key="7">
    <source>
        <dbReference type="Pfam" id="PF03553"/>
    </source>
</evidence>
<dbReference type="Proteomes" id="UP001597201">
    <property type="component" value="Unassembled WGS sequence"/>
</dbReference>
<gene>
    <name evidence="8" type="ORF">ACFQ39_08395</name>
</gene>
<dbReference type="Pfam" id="PF03553">
    <property type="entry name" value="Na_H_antiporter"/>
    <property type="match status" value="1"/>
</dbReference>
<comment type="subcellular location">
    <subcellularLocation>
        <location evidence="1">Cell membrane</location>
        <topology evidence="1">Multi-pass membrane protein</topology>
    </subcellularLocation>
</comment>
<evidence type="ECO:0000313" key="9">
    <source>
        <dbReference type="Proteomes" id="UP001597201"/>
    </source>
</evidence>
<evidence type="ECO:0000256" key="2">
    <source>
        <dbReference type="ARBA" id="ARBA00022475"/>
    </source>
</evidence>
<evidence type="ECO:0000256" key="4">
    <source>
        <dbReference type="ARBA" id="ARBA00022989"/>
    </source>
</evidence>
<dbReference type="PANTHER" id="PTHR43478:SF1">
    <property type="entry name" value="NA+_H+ ANTIPORTER NHAC-LIKE C-TERMINAL DOMAIN-CONTAINING PROTEIN"/>
    <property type="match status" value="1"/>
</dbReference>
<dbReference type="EMBL" id="JBHTMY010000003">
    <property type="protein sequence ID" value="MFD1315630.1"/>
    <property type="molecule type" value="Genomic_DNA"/>
</dbReference>
<protein>
    <submittedName>
        <fullName evidence="8">Na+/H+ antiporter NhaC family protein</fullName>
    </submittedName>
</protein>
<evidence type="ECO:0000256" key="5">
    <source>
        <dbReference type="ARBA" id="ARBA00023136"/>
    </source>
</evidence>
<keyword evidence="3 6" id="KW-0812">Transmembrane</keyword>
<name>A0ABW3Y2M3_9FLAO</name>
<keyword evidence="2" id="KW-1003">Cell membrane</keyword>
<feature type="transmembrane region" description="Helical" evidence="6">
    <location>
        <begin position="146"/>
        <end position="168"/>
    </location>
</feature>
<evidence type="ECO:0000256" key="1">
    <source>
        <dbReference type="ARBA" id="ARBA00004651"/>
    </source>
</evidence>
<feature type="transmembrane region" description="Helical" evidence="6">
    <location>
        <begin position="101"/>
        <end position="126"/>
    </location>
</feature>
<evidence type="ECO:0000256" key="3">
    <source>
        <dbReference type="ARBA" id="ARBA00022692"/>
    </source>
</evidence>
<dbReference type="RefSeq" id="WP_377177985.1">
    <property type="nucleotide sequence ID" value="NZ_JBHTMY010000003.1"/>
</dbReference>
<organism evidence="8 9">
    <name type="scientific">Namhaeicola litoreus</name>
    <dbReference type="NCBI Taxonomy" id="1052145"/>
    <lineage>
        <taxon>Bacteria</taxon>
        <taxon>Pseudomonadati</taxon>
        <taxon>Bacteroidota</taxon>
        <taxon>Flavobacteriia</taxon>
        <taxon>Flavobacteriales</taxon>
        <taxon>Flavobacteriaceae</taxon>
        <taxon>Namhaeicola</taxon>
    </lineage>
</organism>
<feature type="transmembrane region" description="Helical" evidence="6">
    <location>
        <begin position="425"/>
        <end position="443"/>
    </location>
</feature>
<feature type="transmembrane region" description="Helical" evidence="6">
    <location>
        <begin position="180"/>
        <end position="204"/>
    </location>
</feature>
<accession>A0ABW3Y2M3</accession>
<evidence type="ECO:0000313" key="8">
    <source>
        <dbReference type="EMBL" id="MFD1315630.1"/>
    </source>
</evidence>
<feature type="transmembrane region" description="Helical" evidence="6">
    <location>
        <begin position="233"/>
        <end position="253"/>
    </location>
</feature>
<evidence type="ECO:0000256" key="6">
    <source>
        <dbReference type="SAM" id="Phobius"/>
    </source>
</evidence>
<keyword evidence="4 6" id="KW-1133">Transmembrane helix</keyword>
<keyword evidence="9" id="KW-1185">Reference proteome</keyword>
<feature type="transmembrane region" description="Helical" evidence="6">
    <location>
        <begin position="313"/>
        <end position="330"/>
    </location>
</feature>
<dbReference type="InterPro" id="IPR018461">
    <property type="entry name" value="Na/H_Antiport_NhaC-like_C"/>
</dbReference>
<feature type="transmembrane region" description="Helical" evidence="6">
    <location>
        <begin position="290"/>
        <end position="307"/>
    </location>
</feature>
<feature type="domain" description="Na+/H+ antiporter NhaC-like C-terminal" evidence="7">
    <location>
        <begin position="194"/>
        <end position="490"/>
    </location>
</feature>
<dbReference type="PANTHER" id="PTHR43478">
    <property type="entry name" value="NA+/H+ ANTIPORTER-RELATED"/>
    <property type="match status" value="1"/>
</dbReference>
<comment type="caution">
    <text evidence="8">The sequence shown here is derived from an EMBL/GenBank/DDBJ whole genome shotgun (WGS) entry which is preliminary data.</text>
</comment>
<feature type="transmembrane region" description="Helical" evidence="6">
    <location>
        <begin position="390"/>
        <end position="413"/>
    </location>
</feature>
<sequence length="492" mass="54457">MGIYSLIPPLIVVILAIRTKSSLIPLLAGCVIGYIMLAFMHVDEVTGAISFGIEEIQNLEGEPTSTRIKETLLTFPENFINGLYKVLMTNERSDGTYFNSLLWVLIVCALFGPFIQLLIASGGVFALRQKATRFLKTKKDSLLATYFLGIIFFVDDYLSALSVGATMRNITDQNKIPREYLGYIIGAVSVPLTVVVPISTWTVYVGGLMKEYGNYPEDASALKIFLGTIPYNIYAWVALVLGLFFALGWLPIFKQMRKANERVVETNETIAPDSESLTMEVKQEVSDENASIWAFILPMFVLVLATVFFDFDVYMGISLALTFLLLYYWLAKILPFSKIVELFETGFKSMTFVLTVLVITYLFKQCCDELGLTDFVVAGVRSFPKEYLPVMLFLFIGPISIATGSAWGVYAIITPIVFALGEETGANTLLLMGALISAGVWGVNSCFYSDQRILIAASTESNMTAQAQSQFPYVMIAGGISALLFLILGFIF</sequence>
<keyword evidence="5 6" id="KW-0472">Membrane</keyword>